<dbReference type="PANTHER" id="PTHR42852:SF6">
    <property type="entry name" value="THIOL:DISULFIDE INTERCHANGE PROTEIN DSBE"/>
    <property type="match status" value="1"/>
</dbReference>
<sequence>MIKSFLTLLLVVISCSAYSRTGYRIAVNAGGGSGMAILQLLQWDRKTDMDSVMADNGVFLFKGKQSLLPGEYSVSYNGETFEFFVSQTGYVSEKFRISSGRLFHERGSEENRCFAEFQNFLKDGWKSLSSAGQMQRIIDSLYLKVSETASGSLLESFLKMSSSYSDIYALVSDGRMRYSRFARSYIVEYLENVEMNSCNVAIAKVDSLIAMSAENLRSLVAEEAFDLFYNSKIMGHEGVACHIAENYFLNGEIKLEDRDKLFLIKSFVMFNASSLVGKRAAELSLEDTSGRIVSLQETIHGGEFTILYFYTDDCANCIAQTPGIMDVIDNYDRGVLSFYSVYTGTDSSRWKSYVGKHFFSYNPFVNWANVWDPDAGSSYHLLYGVVSTPKLFLIDRHGVIVGRNLDAGSLRQLLDNFSAERDELHRLFDRCFAGGQTDRLFVERTIDTVCGRIFSNGDLYIRVADELYLYLASADSYAMQQGSVYLAEKYIIARASLWNDEHYIMQLKEAVRAFNMNRPGERAANLHLVNEGGASVSLWDIGGKYKLLYFFKPDCGVCNETTALLKDLEKRYADALDCRIIAVNTARDRDRWIKYIIENDLDWINLWDDTKSSVIFENYFLKEVPQIYLLDADNVVLAKNVTPQDLEYLFEMLENRETEQ</sequence>
<dbReference type="Pfam" id="PF13905">
    <property type="entry name" value="Thioredoxin_8"/>
    <property type="match status" value="1"/>
</dbReference>
<dbReference type="AlphaFoldDB" id="A0A9D9DMS4"/>
<dbReference type="CDD" id="cd02966">
    <property type="entry name" value="TlpA_like_family"/>
    <property type="match status" value="2"/>
</dbReference>
<dbReference type="PANTHER" id="PTHR42852">
    <property type="entry name" value="THIOL:DISULFIDE INTERCHANGE PROTEIN DSBE"/>
    <property type="match status" value="1"/>
</dbReference>
<keyword evidence="4" id="KW-0676">Redox-active center</keyword>
<dbReference type="Pfam" id="PF00578">
    <property type="entry name" value="AhpC-TSA"/>
    <property type="match status" value="1"/>
</dbReference>
<accession>A0A9D9DMS4</accession>
<evidence type="ECO:0000256" key="1">
    <source>
        <dbReference type="ARBA" id="ARBA00004196"/>
    </source>
</evidence>
<dbReference type="Proteomes" id="UP000823635">
    <property type="component" value="Unassembled WGS sequence"/>
</dbReference>
<dbReference type="InterPro" id="IPR000866">
    <property type="entry name" value="AhpC/TSA"/>
</dbReference>
<comment type="caution">
    <text evidence="6">The sequence shown here is derived from an EMBL/GenBank/DDBJ whole genome shotgun (WGS) entry which is preliminary data.</text>
</comment>
<dbReference type="InterPro" id="IPR012336">
    <property type="entry name" value="Thioredoxin-like_fold"/>
</dbReference>
<dbReference type="SUPFAM" id="SSF52833">
    <property type="entry name" value="Thioredoxin-like"/>
    <property type="match status" value="2"/>
</dbReference>
<dbReference type="InterPro" id="IPR050553">
    <property type="entry name" value="Thioredoxin_ResA/DsbE_sf"/>
</dbReference>
<evidence type="ECO:0000313" key="7">
    <source>
        <dbReference type="Proteomes" id="UP000823635"/>
    </source>
</evidence>
<protein>
    <submittedName>
        <fullName evidence="6">Redoxin domain-containing protein</fullName>
    </submittedName>
</protein>
<feature type="domain" description="Thioredoxin" evidence="5">
    <location>
        <begin position="517"/>
        <end position="658"/>
    </location>
</feature>
<dbReference type="InterPro" id="IPR036249">
    <property type="entry name" value="Thioredoxin-like_sf"/>
</dbReference>
<proteinExistence type="predicted"/>
<name>A0A9D9DMS4_9BACT</name>
<evidence type="ECO:0000256" key="2">
    <source>
        <dbReference type="ARBA" id="ARBA00022748"/>
    </source>
</evidence>
<gene>
    <name evidence="6" type="ORF">IAC68_06380</name>
</gene>
<dbReference type="EMBL" id="JADINB010000137">
    <property type="protein sequence ID" value="MBO8429538.1"/>
    <property type="molecule type" value="Genomic_DNA"/>
</dbReference>
<reference evidence="6" key="1">
    <citation type="submission" date="2020-10" db="EMBL/GenBank/DDBJ databases">
        <authorList>
            <person name="Gilroy R."/>
        </authorList>
    </citation>
    <scope>NUCLEOTIDE SEQUENCE</scope>
    <source>
        <strain evidence="6">15467</strain>
    </source>
</reference>
<dbReference type="InterPro" id="IPR013766">
    <property type="entry name" value="Thioredoxin_domain"/>
</dbReference>
<dbReference type="Gene3D" id="3.40.30.10">
    <property type="entry name" value="Glutaredoxin"/>
    <property type="match status" value="2"/>
</dbReference>
<evidence type="ECO:0000259" key="5">
    <source>
        <dbReference type="PROSITE" id="PS51352"/>
    </source>
</evidence>
<keyword evidence="3" id="KW-1015">Disulfide bond</keyword>
<dbReference type="GO" id="GO:0017004">
    <property type="term" value="P:cytochrome complex assembly"/>
    <property type="evidence" value="ECO:0007669"/>
    <property type="project" value="UniProtKB-KW"/>
</dbReference>
<evidence type="ECO:0000256" key="3">
    <source>
        <dbReference type="ARBA" id="ARBA00023157"/>
    </source>
</evidence>
<keyword evidence="2" id="KW-0201">Cytochrome c-type biogenesis</keyword>
<dbReference type="PROSITE" id="PS51352">
    <property type="entry name" value="THIOREDOXIN_2"/>
    <property type="match status" value="2"/>
</dbReference>
<reference evidence="6" key="2">
    <citation type="journal article" date="2021" name="PeerJ">
        <title>Extensive microbial diversity within the chicken gut microbiome revealed by metagenomics and culture.</title>
        <authorList>
            <person name="Gilroy R."/>
            <person name="Ravi A."/>
            <person name="Getino M."/>
            <person name="Pursley I."/>
            <person name="Horton D.L."/>
            <person name="Alikhan N.F."/>
            <person name="Baker D."/>
            <person name="Gharbi K."/>
            <person name="Hall N."/>
            <person name="Watson M."/>
            <person name="Adriaenssens E.M."/>
            <person name="Foster-Nyarko E."/>
            <person name="Jarju S."/>
            <person name="Secka A."/>
            <person name="Antonio M."/>
            <person name="Oren A."/>
            <person name="Chaudhuri R.R."/>
            <person name="La Ragione R."/>
            <person name="Hildebrand F."/>
            <person name="Pallen M.J."/>
        </authorList>
    </citation>
    <scope>NUCLEOTIDE SEQUENCE</scope>
    <source>
        <strain evidence="6">15467</strain>
    </source>
</reference>
<comment type="subcellular location">
    <subcellularLocation>
        <location evidence="1">Cell envelope</location>
    </subcellularLocation>
</comment>
<evidence type="ECO:0000313" key="6">
    <source>
        <dbReference type="EMBL" id="MBO8429538.1"/>
    </source>
</evidence>
<evidence type="ECO:0000256" key="4">
    <source>
        <dbReference type="ARBA" id="ARBA00023284"/>
    </source>
</evidence>
<feature type="domain" description="Thioredoxin" evidence="5">
    <location>
        <begin position="274"/>
        <end position="422"/>
    </location>
</feature>
<organism evidence="6 7">
    <name type="scientific">Candidatus Egerieousia excrementavium</name>
    <dbReference type="NCBI Taxonomy" id="2840778"/>
    <lineage>
        <taxon>Bacteria</taxon>
        <taxon>Pseudomonadati</taxon>
        <taxon>Bacteroidota</taxon>
        <taxon>Bacteroidia</taxon>
        <taxon>Bacteroidales</taxon>
        <taxon>Candidatus Egerieousia</taxon>
    </lineage>
</organism>
<dbReference type="GO" id="GO:0016491">
    <property type="term" value="F:oxidoreductase activity"/>
    <property type="evidence" value="ECO:0007669"/>
    <property type="project" value="InterPro"/>
</dbReference>
<dbReference type="GO" id="GO:0016209">
    <property type="term" value="F:antioxidant activity"/>
    <property type="evidence" value="ECO:0007669"/>
    <property type="project" value="InterPro"/>
</dbReference>
<dbReference type="PROSITE" id="PS51257">
    <property type="entry name" value="PROKAR_LIPOPROTEIN"/>
    <property type="match status" value="1"/>
</dbReference>
<dbReference type="GO" id="GO:0030313">
    <property type="term" value="C:cell envelope"/>
    <property type="evidence" value="ECO:0007669"/>
    <property type="project" value="UniProtKB-SubCell"/>
</dbReference>